<reference evidence="8" key="1">
    <citation type="submission" date="2016-10" db="EMBL/GenBank/DDBJ databases">
        <title>Sequence of Gallionella enrichment culture.</title>
        <authorList>
            <person name="Poehlein A."/>
            <person name="Muehling M."/>
            <person name="Daniel R."/>
        </authorList>
    </citation>
    <scope>NUCLEOTIDE SEQUENCE</scope>
</reference>
<dbReference type="GO" id="GO:0004368">
    <property type="term" value="F:glycerol-3-phosphate dehydrogenase (quinone) activity"/>
    <property type="evidence" value="ECO:0007669"/>
    <property type="project" value="UniProtKB-EC"/>
</dbReference>
<evidence type="ECO:0000256" key="5">
    <source>
        <dbReference type="ARBA" id="ARBA00023002"/>
    </source>
</evidence>
<dbReference type="Pfam" id="PF16901">
    <property type="entry name" value="DAO_C"/>
    <property type="match status" value="1"/>
</dbReference>
<dbReference type="EC" id="1.1.5.3" evidence="8"/>
<dbReference type="InterPro" id="IPR038299">
    <property type="entry name" value="DAO_C_sf"/>
</dbReference>
<dbReference type="InterPro" id="IPR000447">
    <property type="entry name" value="G3P_DH_FAD-dep"/>
</dbReference>
<dbReference type="PANTHER" id="PTHR11985:SF15">
    <property type="entry name" value="GLYCEROL-3-PHOSPHATE DEHYDROGENASE, MITOCHONDRIAL"/>
    <property type="match status" value="1"/>
</dbReference>
<dbReference type="EMBL" id="MLJW01000003">
    <property type="protein sequence ID" value="OIR18080.1"/>
    <property type="molecule type" value="Genomic_DNA"/>
</dbReference>
<evidence type="ECO:0000259" key="7">
    <source>
        <dbReference type="Pfam" id="PF16901"/>
    </source>
</evidence>
<proteinExistence type="inferred from homology"/>
<evidence type="ECO:0000256" key="4">
    <source>
        <dbReference type="ARBA" id="ARBA00022827"/>
    </source>
</evidence>
<comment type="caution">
    <text evidence="8">The sequence shown here is derived from an EMBL/GenBank/DDBJ whole genome shotgun (WGS) entry which is preliminary data.</text>
</comment>
<dbReference type="Pfam" id="PF01266">
    <property type="entry name" value="DAO"/>
    <property type="match status" value="1"/>
</dbReference>
<evidence type="ECO:0000256" key="3">
    <source>
        <dbReference type="ARBA" id="ARBA00022630"/>
    </source>
</evidence>
<dbReference type="GO" id="GO:0046168">
    <property type="term" value="P:glycerol-3-phosphate catabolic process"/>
    <property type="evidence" value="ECO:0007669"/>
    <property type="project" value="TreeGrafter"/>
</dbReference>
<name>A0A1J5TPA4_9ZZZZ</name>
<dbReference type="SUPFAM" id="SSF51905">
    <property type="entry name" value="FAD/NAD(P)-binding domain"/>
    <property type="match status" value="1"/>
</dbReference>
<dbReference type="InterPro" id="IPR006076">
    <property type="entry name" value="FAD-dep_OxRdtase"/>
</dbReference>
<dbReference type="Gene3D" id="3.50.50.60">
    <property type="entry name" value="FAD/NAD(P)-binding domain"/>
    <property type="match status" value="1"/>
</dbReference>
<comment type="similarity">
    <text evidence="2">Belongs to the FAD-dependent glycerol-3-phosphate dehydrogenase family.</text>
</comment>
<evidence type="ECO:0000256" key="1">
    <source>
        <dbReference type="ARBA" id="ARBA00001974"/>
    </source>
</evidence>
<evidence type="ECO:0000259" key="6">
    <source>
        <dbReference type="Pfam" id="PF01266"/>
    </source>
</evidence>
<keyword evidence="3" id="KW-0285">Flavoprotein</keyword>
<dbReference type="SUPFAM" id="SSF54373">
    <property type="entry name" value="FAD-linked reductases, C-terminal domain"/>
    <property type="match status" value="1"/>
</dbReference>
<keyword evidence="5 8" id="KW-0560">Oxidoreductase</keyword>
<dbReference type="Gene3D" id="3.30.9.10">
    <property type="entry name" value="D-Amino Acid Oxidase, subunit A, domain 2"/>
    <property type="match status" value="1"/>
</dbReference>
<evidence type="ECO:0000256" key="2">
    <source>
        <dbReference type="ARBA" id="ARBA00007330"/>
    </source>
</evidence>
<dbReference type="Gene3D" id="1.10.8.870">
    <property type="entry name" value="Alpha-glycerophosphate oxidase, cap domain"/>
    <property type="match status" value="1"/>
</dbReference>
<gene>
    <name evidence="8" type="primary">glpD_2</name>
    <name evidence="8" type="ORF">GALL_14070</name>
</gene>
<evidence type="ECO:0000313" key="8">
    <source>
        <dbReference type="EMBL" id="OIR18080.1"/>
    </source>
</evidence>
<protein>
    <submittedName>
        <fullName evidence="8">Aerobic glycerol-3-phosphate dehydrogenase</fullName>
        <ecNumber evidence="8">1.1.5.3</ecNumber>
    </submittedName>
</protein>
<sequence>MKRDFAALQGEFDLLVCGGGIYGAWTAYDAALRGLRVALVEQGDWAGATSSASSKLIHGGLRYLETYDFKLVRKALKERRMLLQVAPHRVWPLRFGVPVYEDSRNGTLLLKAGLMLYDLLAGFPDGQMRHRHLDRAHFSEHFPFLDDATLKGGFTYGDAQTDDARLVLELVAGAMAHGAVCVNYARVAAWNEERAQVCGATVLDAESGLTAQVRARQCVSTVGQWAAATEQGRSWCRLSKGIHLVLPALPTDGAILLTEKEDGRVFFVIPWYGRTLLGTTDTDYRGDIDHVMVEEADVEYMLAAASRYLKTAWTRADVIGSYAGVRVMKRSDAAHPSDASRDWELKAAANGLLYAIGGKLTSAREDATVIVDTVCARLGVAAGCATRGRSFPWKPQQDFAAWSAEVAATAQRLGIDAECAEWLLHRHGVRVEQVLRMVEDAPQLAARIVPALPFIHADLLLCAHDEMAVHLSDLLRRRMPLLILAKLDTAELRHLTELVAPALRWDEDRIAQEVEACGL</sequence>
<keyword evidence="4" id="KW-0274">FAD</keyword>
<accession>A0A1J5TPA4</accession>
<dbReference type="AlphaFoldDB" id="A0A1J5TPA4"/>
<feature type="domain" description="FAD dependent oxidoreductase" evidence="6">
    <location>
        <begin position="13"/>
        <end position="362"/>
    </location>
</feature>
<feature type="domain" description="Alpha-glycerophosphate oxidase C-terminal" evidence="7">
    <location>
        <begin position="404"/>
        <end position="509"/>
    </location>
</feature>
<comment type="cofactor">
    <cofactor evidence="1">
        <name>FAD</name>
        <dbReference type="ChEBI" id="CHEBI:57692"/>
    </cofactor>
</comment>
<dbReference type="PANTHER" id="PTHR11985">
    <property type="entry name" value="GLYCEROL-3-PHOSPHATE DEHYDROGENASE"/>
    <property type="match status" value="1"/>
</dbReference>
<dbReference type="InterPro" id="IPR036188">
    <property type="entry name" value="FAD/NAD-bd_sf"/>
</dbReference>
<organism evidence="8">
    <name type="scientific">mine drainage metagenome</name>
    <dbReference type="NCBI Taxonomy" id="410659"/>
    <lineage>
        <taxon>unclassified sequences</taxon>
        <taxon>metagenomes</taxon>
        <taxon>ecological metagenomes</taxon>
    </lineage>
</organism>
<dbReference type="InterPro" id="IPR031656">
    <property type="entry name" value="DAO_C"/>
</dbReference>
<dbReference type="PRINTS" id="PR01001">
    <property type="entry name" value="FADG3PDH"/>
</dbReference>